<protein>
    <recommendedName>
        <fullName evidence="3">Alpha/beta hydrolase</fullName>
    </recommendedName>
</protein>
<gene>
    <name evidence="1" type="ORF">MA47_04765</name>
</gene>
<dbReference type="SUPFAM" id="SSF53474">
    <property type="entry name" value="alpha/beta-Hydrolases"/>
    <property type="match status" value="1"/>
</dbReference>
<proteinExistence type="predicted"/>
<comment type="caution">
    <text evidence="1">The sequence shown here is derived from an EMBL/GenBank/DDBJ whole genome shotgun (WGS) entry which is preliminary data.</text>
</comment>
<evidence type="ECO:0008006" key="3">
    <source>
        <dbReference type="Google" id="ProtNLM"/>
    </source>
</evidence>
<sequence>MKNLIPTLGKRGPHRVLIGDLNFAGIPGKVYTPAEGKGIPGVAFGHDWRLGVDAYHATLRHLASWGIAVAAPDTEKGWVPNHRGFASDLETALQILAGVRLGNGNVVVQPNNLFLAGHGMGASAAVLAATSRPYDKVAQSQRTPTLKGVMAIYPSDASPSPYEAAKSVSAPGLVLEPGALTNVPSGNAARMAAQWEGDVIYREIEGATHDGFQEKVLRKFLYGTASLEFSKQDLVRALMTGFVLAEDSKKYQEFRETNVKLKGTQTATQHELFSRLPENADLQKQLKALL</sequence>
<dbReference type="Gene3D" id="3.40.50.1820">
    <property type="entry name" value="alpha/beta hydrolase"/>
    <property type="match status" value="1"/>
</dbReference>
<evidence type="ECO:0000313" key="1">
    <source>
        <dbReference type="EMBL" id="KGM18994.1"/>
    </source>
</evidence>
<reference evidence="1 2" key="1">
    <citation type="submission" date="2014-10" db="EMBL/GenBank/DDBJ databases">
        <title>Whole Genome sequence of Corynebacterium auriscanis strain CIP 106629.</title>
        <authorList>
            <person name="Hassan S.S."/>
            <person name="Jamal S.B."/>
            <person name="Tiwari S."/>
            <person name="Oliveira L.D.C."/>
            <person name="Souza F."/>
            <person name="Mariano D.C."/>
            <person name="Almeida S."/>
            <person name="Dorella F."/>
            <person name="Pereira F."/>
            <person name="Carvalho A."/>
            <person name="Leal C.A."/>
            <person name="Soares S.D.C."/>
            <person name="Figueiredo H.C."/>
            <person name="Silva A."/>
            <person name="Azevedo V.A."/>
        </authorList>
    </citation>
    <scope>NUCLEOTIDE SEQUENCE [LARGE SCALE GENOMIC DNA]</scope>
    <source>
        <strain evidence="1 2">CIP 106629</strain>
    </source>
</reference>
<name>A0A0A2DM65_9CORY</name>
<dbReference type="RefSeq" id="WP_035113936.1">
    <property type="nucleotide sequence ID" value="NZ_CP047046.1"/>
</dbReference>
<dbReference type="AlphaFoldDB" id="A0A0A2DM65"/>
<evidence type="ECO:0000313" key="2">
    <source>
        <dbReference type="Proteomes" id="UP000030145"/>
    </source>
</evidence>
<dbReference type="InterPro" id="IPR029058">
    <property type="entry name" value="AB_hydrolase_fold"/>
</dbReference>
<dbReference type="EMBL" id="JRVJ01000004">
    <property type="protein sequence ID" value="KGM18994.1"/>
    <property type="molecule type" value="Genomic_DNA"/>
</dbReference>
<dbReference type="Proteomes" id="UP000030145">
    <property type="component" value="Unassembled WGS sequence"/>
</dbReference>
<dbReference type="PANTHER" id="PTHR33428">
    <property type="entry name" value="CHLOROPHYLLASE-2, CHLOROPLASTIC"/>
    <property type="match status" value="1"/>
</dbReference>
<keyword evidence="2" id="KW-1185">Reference proteome</keyword>
<dbReference type="PANTHER" id="PTHR33428:SF14">
    <property type="entry name" value="CARBOXYLESTERASE TYPE B DOMAIN-CONTAINING PROTEIN"/>
    <property type="match status" value="1"/>
</dbReference>
<dbReference type="GeneID" id="300553574"/>
<organism evidence="1 2">
    <name type="scientific">Corynebacterium auriscanis</name>
    <dbReference type="NCBI Taxonomy" id="99807"/>
    <lineage>
        <taxon>Bacteria</taxon>
        <taxon>Bacillati</taxon>
        <taxon>Actinomycetota</taxon>
        <taxon>Actinomycetes</taxon>
        <taxon>Mycobacteriales</taxon>
        <taxon>Corynebacteriaceae</taxon>
        <taxon>Corynebacterium</taxon>
    </lineage>
</organism>
<accession>A0A0A2DM65</accession>